<dbReference type="Proteomes" id="UP000272400">
    <property type="component" value="Unassembled WGS sequence"/>
</dbReference>
<name>A0A3N1D8W0_9ACTN</name>
<organism evidence="2 3">
    <name type="scientific">Actinocorallia herbida</name>
    <dbReference type="NCBI Taxonomy" id="58109"/>
    <lineage>
        <taxon>Bacteria</taxon>
        <taxon>Bacillati</taxon>
        <taxon>Actinomycetota</taxon>
        <taxon>Actinomycetes</taxon>
        <taxon>Streptosporangiales</taxon>
        <taxon>Thermomonosporaceae</taxon>
        <taxon>Actinocorallia</taxon>
    </lineage>
</organism>
<dbReference type="EMBL" id="RJKE01000001">
    <property type="protein sequence ID" value="ROO89926.1"/>
    <property type="molecule type" value="Genomic_DNA"/>
</dbReference>
<accession>A0A3N1D8W0</accession>
<evidence type="ECO:0000256" key="1">
    <source>
        <dbReference type="SAM" id="MobiDB-lite"/>
    </source>
</evidence>
<keyword evidence="3" id="KW-1185">Reference proteome</keyword>
<evidence type="ECO:0000313" key="3">
    <source>
        <dbReference type="Proteomes" id="UP000272400"/>
    </source>
</evidence>
<reference evidence="2 3" key="1">
    <citation type="submission" date="2018-11" db="EMBL/GenBank/DDBJ databases">
        <title>Sequencing the genomes of 1000 actinobacteria strains.</title>
        <authorList>
            <person name="Klenk H.-P."/>
        </authorList>
    </citation>
    <scope>NUCLEOTIDE SEQUENCE [LARGE SCALE GENOMIC DNA]</scope>
    <source>
        <strain evidence="2 3">DSM 44254</strain>
    </source>
</reference>
<gene>
    <name evidence="2" type="ORF">EDD29_7636</name>
</gene>
<protein>
    <submittedName>
        <fullName evidence="2">Uncharacterized protein</fullName>
    </submittedName>
</protein>
<comment type="caution">
    <text evidence="2">The sequence shown here is derived from an EMBL/GenBank/DDBJ whole genome shotgun (WGS) entry which is preliminary data.</text>
</comment>
<feature type="region of interest" description="Disordered" evidence="1">
    <location>
        <begin position="50"/>
        <end position="86"/>
    </location>
</feature>
<dbReference type="AlphaFoldDB" id="A0A3N1D8W0"/>
<sequence length="108" mass="11734">MEAARRRALAGMPSRNAVSFRDSYSRRLITTAGSRLGRVTAYVITYMNGKQPAEGAPDGSGQAPLKSAGRFSRKARVPSLASSEPMTFQPISSWILRASSSGRWEVSR</sequence>
<proteinExistence type="predicted"/>
<evidence type="ECO:0000313" key="2">
    <source>
        <dbReference type="EMBL" id="ROO89926.1"/>
    </source>
</evidence>